<dbReference type="Proteomes" id="UP001268683">
    <property type="component" value="Chromosome"/>
</dbReference>
<sequence length="183" mass="21024">MLGIVFTEFQEFIEESFSPDMYDELIEGAKALESEGAYTAVGNYDYTEILQLVSVLSTKTSVSIPDLVKTFGQHLFGRFYELYPAFFIDIRGSYDFLQTIEDHIHVEVKKLYPEAELPSFDCREDENSKMEMIYTSARPFADLAEGLIVGCILHYKEDIQVDRLDLQPENGKNKTQFKLTLNT</sequence>
<reference evidence="2" key="1">
    <citation type="submission" date="2023-04" db="EMBL/GenBank/DDBJ databases">
        <title>Complete genome sequence of Temperatibacter marinus.</title>
        <authorList>
            <person name="Rong J.-C."/>
            <person name="Yi M.-L."/>
            <person name="Zhao Q."/>
        </authorList>
    </citation>
    <scope>NUCLEOTIDE SEQUENCE</scope>
    <source>
        <strain evidence="2">NBRC 110045</strain>
    </source>
</reference>
<protein>
    <submittedName>
        <fullName evidence="2">Heme NO-binding domain-containing protein</fullName>
    </submittedName>
</protein>
<dbReference type="InterPro" id="IPR011644">
    <property type="entry name" value="Heme_NO-bd"/>
</dbReference>
<dbReference type="EMBL" id="CP123872">
    <property type="protein sequence ID" value="WND03285.1"/>
    <property type="molecule type" value="Genomic_DNA"/>
</dbReference>
<dbReference type="RefSeq" id="WP_310799138.1">
    <property type="nucleotide sequence ID" value="NZ_CP123872.1"/>
</dbReference>
<evidence type="ECO:0000313" key="3">
    <source>
        <dbReference type="Proteomes" id="UP001268683"/>
    </source>
</evidence>
<dbReference type="InterPro" id="IPR038158">
    <property type="entry name" value="H-NOX_domain_sf"/>
</dbReference>
<dbReference type="SUPFAM" id="SSF111126">
    <property type="entry name" value="Ligand-binding domain in the NO signalling and Golgi transport"/>
    <property type="match status" value="1"/>
</dbReference>
<accession>A0AA52EEL2</accession>
<dbReference type="InterPro" id="IPR024096">
    <property type="entry name" value="NO_sig/Golgi_transp_ligand-bd"/>
</dbReference>
<evidence type="ECO:0000259" key="1">
    <source>
        <dbReference type="Pfam" id="PF07700"/>
    </source>
</evidence>
<dbReference type="Pfam" id="PF07700">
    <property type="entry name" value="HNOB"/>
    <property type="match status" value="1"/>
</dbReference>
<dbReference type="AlphaFoldDB" id="A0AA52EEL2"/>
<feature type="domain" description="Heme NO-binding" evidence="1">
    <location>
        <begin position="3"/>
        <end position="162"/>
    </location>
</feature>
<dbReference type="KEGG" id="tmk:QGN29_02740"/>
<name>A0AA52EEL2_9PROT</name>
<dbReference type="Gene3D" id="3.90.1520.10">
    <property type="entry name" value="H-NOX domain"/>
    <property type="match status" value="1"/>
</dbReference>
<keyword evidence="3" id="KW-1185">Reference proteome</keyword>
<organism evidence="2 3">
    <name type="scientific">Temperatibacter marinus</name>
    <dbReference type="NCBI Taxonomy" id="1456591"/>
    <lineage>
        <taxon>Bacteria</taxon>
        <taxon>Pseudomonadati</taxon>
        <taxon>Pseudomonadota</taxon>
        <taxon>Alphaproteobacteria</taxon>
        <taxon>Kordiimonadales</taxon>
        <taxon>Temperatibacteraceae</taxon>
        <taxon>Temperatibacter</taxon>
    </lineage>
</organism>
<evidence type="ECO:0000313" key="2">
    <source>
        <dbReference type="EMBL" id="WND03285.1"/>
    </source>
</evidence>
<gene>
    <name evidence="2" type="ORF">QGN29_02740</name>
</gene>
<proteinExistence type="predicted"/>
<dbReference type="GO" id="GO:0020037">
    <property type="term" value="F:heme binding"/>
    <property type="evidence" value="ECO:0007669"/>
    <property type="project" value="InterPro"/>
</dbReference>